<feature type="region of interest" description="Disordered" evidence="7">
    <location>
        <begin position="1"/>
        <end position="25"/>
    </location>
</feature>
<dbReference type="PANTHER" id="PTHR42718:SF46">
    <property type="entry name" value="BLR6921 PROTEIN"/>
    <property type="match status" value="1"/>
</dbReference>
<feature type="transmembrane region" description="Helical" evidence="8">
    <location>
        <begin position="158"/>
        <end position="179"/>
    </location>
</feature>
<feature type="transmembrane region" description="Helical" evidence="8">
    <location>
        <begin position="351"/>
        <end position="370"/>
    </location>
</feature>
<evidence type="ECO:0000256" key="6">
    <source>
        <dbReference type="ARBA" id="ARBA00023136"/>
    </source>
</evidence>
<evidence type="ECO:0000256" key="2">
    <source>
        <dbReference type="ARBA" id="ARBA00022448"/>
    </source>
</evidence>
<protein>
    <submittedName>
        <fullName evidence="10">MFS transporter</fullName>
    </submittedName>
</protein>
<feature type="transmembrane region" description="Helical" evidence="8">
    <location>
        <begin position="31"/>
        <end position="56"/>
    </location>
</feature>
<evidence type="ECO:0000313" key="11">
    <source>
        <dbReference type="Proteomes" id="UP000669179"/>
    </source>
</evidence>
<dbReference type="GO" id="GO:0022857">
    <property type="term" value="F:transmembrane transporter activity"/>
    <property type="evidence" value="ECO:0007669"/>
    <property type="project" value="InterPro"/>
</dbReference>
<evidence type="ECO:0000256" key="7">
    <source>
        <dbReference type="SAM" id="MobiDB-lite"/>
    </source>
</evidence>
<dbReference type="Gene3D" id="1.20.1720.10">
    <property type="entry name" value="Multidrug resistance protein D"/>
    <property type="match status" value="1"/>
</dbReference>
<feature type="domain" description="Major facilitator superfamily (MFS) profile" evidence="9">
    <location>
        <begin position="32"/>
        <end position="483"/>
    </location>
</feature>
<dbReference type="RefSeq" id="WP_208257492.1">
    <property type="nucleotide sequence ID" value="NZ_JAGEOJ010000008.1"/>
</dbReference>
<dbReference type="Gene3D" id="1.20.1250.20">
    <property type="entry name" value="MFS general substrate transporter like domains"/>
    <property type="match status" value="1"/>
</dbReference>
<dbReference type="Proteomes" id="UP000669179">
    <property type="component" value="Unassembled WGS sequence"/>
</dbReference>
<evidence type="ECO:0000313" key="10">
    <source>
        <dbReference type="EMBL" id="MBO2449614.1"/>
    </source>
</evidence>
<evidence type="ECO:0000256" key="8">
    <source>
        <dbReference type="SAM" id="Phobius"/>
    </source>
</evidence>
<dbReference type="InterPro" id="IPR004638">
    <property type="entry name" value="EmrB-like"/>
</dbReference>
<keyword evidence="3" id="KW-1003">Cell membrane</keyword>
<feature type="transmembrane region" description="Helical" evidence="8">
    <location>
        <begin position="248"/>
        <end position="269"/>
    </location>
</feature>
<keyword evidence="5 8" id="KW-1133">Transmembrane helix</keyword>
<feature type="transmembrane region" description="Helical" evidence="8">
    <location>
        <begin position="456"/>
        <end position="477"/>
    </location>
</feature>
<accession>A0A939PI58</accession>
<evidence type="ECO:0000256" key="1">
    <source>
        <dbReference type="ARBA" id="ARBA00004651"/>
    </source>
</evidence>
<dbReference type="PROSITE" id="PS50850">
    <property type="entry name" value="MFS"/>
    <property type="match status" value="1"/>
</dbReference>
<reference evidence="10" key="1">
    <citation type="submission" date="2021-03" db="EMBL/GenBank/DDBJ databases">
        <authorList>
            <person name="Kanchanasin P."/>
            <person name="Saeng-In P."/>
            <person name="Phongsopitanun W."/>
            <person name="Yuki M."/>
            <person name="Kudo T."/>
            <person name="Ohkuma M."/>
            <person name="Tanasupawat S."/>
        </authorList>
    </citation>
    <scope>NUCLEOTIDE SEQUENCE</scope>
    <source>
        <strain evidence="10">GKU 128</strain>
    </source>
</reference>
<evidence type="ECO:0000259" key="9">
    <source>
        <dbReference type="PROSITE" id="PS50850"/>
    </source>
</evidence>
<dbReference type="NCBIfam" id="TIGR00711">
    <property type="entry name" value="efflux_EmrB"/>
    <property type="match status" value="1"/>
</dbReference>
<organism evidence="10 11">
    <name type="scientific">Actinomadura barringtoniae</name>
    <dbReference type="NCBI Taxonomy" id="1427535"/>
    <lineage>
        <taxon>Bacteria</taxon>
        <taxon>Bacillati</taxon>
        <taxon>Actinomycetota</taxon>
        <taxon>Actinomycetes</taxon>
        <taxon>Streptosporangiales</taxon>
        <taxon>Thermomonosporaceae</taxon>
        <taxon>Actinomadura</taxon>
    </lineage>
</organism>
<dbReference type="GO" id="GO:0005886">
    <property type="term" value="C:plasma membrane"/>
    <property type="evidence" value="ECO:0007669"/>
    <property type="project" value="UniProtKB-SubCell"/>
</dbReference>
<feature type="transmembrane region" description="Helical" evidence="8">
    <location>
        <begin position="376"/>
        <end position="400"/>
    </location>
</feature>
<dbReference type="EMBL" id="JAGEOJ010000008">
    <property type="protein sequence ID" value="MBO2449614.1"/>
    <property type="molecule type" value="Genomic_DNA"/>
</dbReference>
<feature type="transmembrane region" description="Helical" evidence="8">
    <location>
        <begin position="289"/>
        <end position="309"/>
    </location>
</feature>
<sequence length="489" mass="49521">MTTQTRNDPSAAPDSPPPGSPPQAGGRKLGLALLVIAAAQLMLVLDATIVTVALPSIQNSLHMAAADLNWVMTAYALSFGGLLLAGGRAGDLFGRRRMFRAGLVVFTLASLAGGFATTGSVLIAARIAQGVGAAIAAPTALSLLATTFPAGSERNKALGVYGAMGGLGSVVGLLLGGALTEYLNWRWILFVNVPIAIAVLAGTTVLVEGDRERGKIDLPGALTVILGLGSLVYAINGANVHGWTDGTSLVFFGAAAVLLIAFAVIQYTAAAPMMPPAILADRGRAGANLVNFLLGAGMLATFYFLTLYMQVVKGYKPMETGLAYLPFAIGIGVSAGGIGPQLLGRMSERSVTAIGLLVAAIGMGWFGLLAPGQNPWTVLLPAQLVAGLGLGLAFVTVTIAGVRGVADRDTGIASGLINTTLQIGGALGLAVLAAIATEATKHQLPGHPLPDALTHGYTTGILVGGGFYVAALLIALLTMNRAADAPAEA</sequence>
<feature type="transmembrane region" description="Helical" evidence="8">
    <location>
        <begin position="68"/>
        <end position="86"/>
    </location>
</feature>
<keyword evidence="2" id="KW-0813">Transport</keyword>
<dbReference type="AlphaFoldDB" id="A0A939PI58"/>
<dbReference type="InterPro" id="IPR036259">
    <property type="entry name" value="MFS_trans_sf"/>
</dbReference>
<feature type="transmembrane region" description="Helical" evidence="8">
    <location>
        <begin position="321"/>
        <end position="339"/>
    </location>
</feature>
<dbReference type="InterPro" id="IPR011701">
    <property type="entry name" value="MFS"/>
</dbReference>
<comment type="subcellular location">
    <subcellularLocation>
        <location evidence="1">Cell membrane</location>
        <topology evidence="1">Multi-pass membrane protein</topology>
    </subcellularLocation>
</comment>
<feature type="transmembrane region" description="Helical" evidence="8">
    <location>
        <begin position="98"/>
        <end position="117"/>
    </location>
</feature>
<dbReference type="InterPro" id="IPR020846">
    <property type="entry name" value="MFS_dom"/>
</dbReference>
<keyword evidence="11" id="KW-1185">Reference proteome</keyword>
<proteinExistence type="predicted"/>
<evidence type="ECO:0000256" key="4">
    <source>
        <dbReference type="ARBA" id="ARBA00022692"/>
    </source>
</evidence>
<name>A0A939PI58_9ACTN</name>
<dbReference type="PANTHER" id="PTHR42718">
    <property type="entry name" value="MAJOR FACILITATOR SUPERFAMILY MULTIDRUG TRANSPORTER MFSC"/>
    <property type="match status" value="1"/>
</dbReference>
<comment type="caution">
    <text evidence="10">The sequence shown here is derived from an EMBL/GenBank/DDBJ whole genome shotgun (WGS) entry which is preliminary data.</text>
</comment>
<feature type="transmembrane region" description="Helical" evidence="8">
    <location>
        <begin position="218"/>
        <end position="236"/>
    </location>
</feature>
<dbReference type="CDD" id="cd17321">
    <property type="entry name" value="MFS_MMR_MDR_like"/>
    <property type="match status" value="1"/>
</dbReference>
<keyword evidence="6 8" id="KW-0472">Membrane</keyword>
<feature type="transmembrane region" description="Helical" evidence="8">
    <location>
        <begin position="185"/>
        <end position="206"/>
    </location>
</feature>
<gene>
    <name evidence="10" type="ORF">J4573_21110</name>
</gene>
<feature type="transmembrane region" description="Helical" evidence="8">
    <location>
        <begin position="123"/>
        <end position="146"/>
    </location>
</feature>
<keyword evidence="4 8" id="KW-0812">Transmembrane</keyword>
<evidence type="ECO:0000256" key="5">
    <source>
        <dbReference type="ARBA" id="ARBA00022989"/>
    </source>
</evidence>
<feature type="transmembrane region" description="Helical" evidence="8">
    <location>
        <begin position="412"/>
        <end position="436"/>
    </location>
</feature>
<dbReference type="SUPFAM" id="SSF103473">
    <property type="entry name" value="MFS general substrate transporter"/>
    <property type="match status" value="1"/>
</dbReference>
<dbReference type="Pfam" id="PF07690">
    <property type="entry name" value="MFS_1"/>
    <property type="match status" value="1"/>
</dbReference>
<evidence type="ECO:0000256" key="3">
    <source>
        <dbReference type="ARBA" id="ARBA00022475"/>
    </source>
</evidence>